<evidence type="ECO:0000313" key="3">
    <source>
        <dbReference type="Proteomes" id="UP000245667"/>
    </source>
</evidence>
<dbReference type="Proteomes" id="UP000245667">
    <property type="component" value="Unassembled WGS sequence"/>
</dbReference>
<dbReference type="Gene3D" id="2.60.40.10">
    <property type="entry name" value="Immunoglobulins"/>
    <property type="match status" value="4"/>
</dbReference>
<dbReference type="AlphaFoldDB" id="A0A316E6V9"/>
<dbReference type="InterPro" id="IPR013783">
    <property type="entry name" value="Ig-like_fold"/>
</dbReference>
<evidence type="ECO:0000313" key="2">
    <source>
        <dbReference type="EMBL" id="PWK25776.1"/>
    </source>
</evidence>
<comment type="caution">
    <text evidence="2">The sequence shown here is derived from an EMBL/GenBank/DDBJ whole genome shotgun (WGS) entry which is preliminary data.</text>
</comment>
<accession>A0A316E6V9</accession>
<sequence>MVYLSKYIVVVFFLWVASGLNAQIDSISYETPNTMKLVIQARPTNDAIMLRWGVNDKNIWKLGNEYGYLVERITLEQNGSPVTTPEEVILSGGPIKPRPLSDWQELIEKNDMAGVAAQAIYGENFVLDTNTQNKGKVSQIINQSSELQQRFAFSMFAIDQDYTAAQYAGLGFTDFSVKENTRYMYNIKIAAPEGTNLPKETGIIITTSNPVKLPKPYDFAGYYYNDAFVLIWEYDALVHFYNSYDLERSDDGISFRKLNITPITKLMDSRSSGIAFTDSIPVYEKKYWYRIKGRTIFNEISEPSDTISIIAYKKLLVAPELKESEIISDKEAILKWDFAKDEAWKLTGFDILRSDKPIGPYNQIKKNIEPNIRTFKYSELQDINYFKIRAKGIAGDYIDSSPSMIQPIDSIPPTQPKELTGKIDSTGVVTLTWAKNEELDLKGYTIFRANRPNQEFTRLNKYQIQKTLYKDTINLKSFNKNVYYKIDAVDNRYNASAPSEVLPLKRPDKIPPMNPLITNYELQEKGIQLTWINSISEDVVKHVIYRKKNLSENTKWEKIFEITDLNTNDYLDDTIAGNTKYHYTVIAIDQTGLESQPSPPISIISLGEQTKTAISGFNNTVDRDNRIIHLNWRLKASNIVEILLYKKQNESEFSLYQTFTGNRTRFIDAKLTPNTIYTYGLKAIFEDGTVSEWQETEVVY</sequence>
<dbReference type="PROSITE" id="PS50853">
    <property type="entry name" value="FN3"/>
    <property type="match status" value="2"/>
</dbReference>
<name>A0A316E6V9_9FLAO</name>
<evidence type="ECO:0000259" key="1">
    <source>
        <dbReference type="PROSITE" id="PS50853"/>
    </source>
</evidence>
<dbReference type="InterPro" id="IPR036116">
    <property type="entry name" value="FN3_sf"/>
</dbReference>
<dbReference type="InterPro" id="IPR003961">
    <property type="entry name" value="FN3_dom"/>
</dbReference>
<proteinExistence type="predicted"/>
<dbReference type="CDD" id="cd00063">
    <property type="entry name" value="FN3"/>
    <property type="match status" value="1"/>
</dbReference>
<feature type="domain" description="Fibronectin type-III" evidence="1">
    <location>
        <begin position="613"/>
        <end position="700"/>
    </location>
</feature>
<gene>
    <name evidence="2" type="ORF">LX92_00519</name>
</gene>
<dbReference type="EMBL" id="QGGQ01000001">
    <property type="protein sequence ID" value="PWK25776.1"/>
    <property type="molecule type" value="Genomic_DNA"/>
</dbReference>
<dbReference type="SUPFAM" id="SSF49265">
    <property type="entry name" value="Fibronectin type III"/>
    <property type="match status" value="2"/>
</dbReference>
<organism evidence="2 3">
    <name type="scientific">Maribacter polysiphoniae</name>
    <dbReference type="NCBI Taxonomy" id="429344"/>
    <lineage>
        <taxon>Bacteria</taxon>
        <taxon>Pseudomonadati</taxon>
        <taxon>Bacteroidota</taxon>
        <taxon>Flavobacteriia</taxon>
        <taxon>Flavobacteriales</taxon>
        <taxon>Flavobacteriaceae</taxon>
        <taxon>Maribacter</taxon>
    </lineage>
</organism>
<feature type="domain" description="Fibronectin type-III" evidence="1">
    <location>
        <begin position="511"/>
        <end position="608"/>
    </location>
</feature>
<reference evidence="2 3" key="1">
    <citation type="submission" date="2018-05" db="EMBL/GenBank/DDBJ databases">
        <title>Genomic Encyclopedia of Archaeal and Bacterial Type Strains, Phase II (KMG-II): from individual species to whole genera.</title>
        <authorList>
            <person name="Goeker M."/>
        </authorList>
    </citation>
    <scope>NUCLEOTIDE SEQUENCE [LARGE SCALE GENOMIC DNA]</scope>
    <source>
        <strain evidence="2 3">DSM 23514</strain>
    </source>
</reference>
<protein>
    <submittedName>
        <fullName evidence="2">Fibronectin type 3 domain-containing protein</fullName>
    </submittedName>
</protein>